<dbReference type="Proteomes" id="UP000078559">
    <property type="component" value="Chromosome 12"/>
</dbReference>
<feature type="domain" description="Rhodopsin" evidence="7">
    <location>
        <begin position="8"/>
        <end position="152"/>
    </location>
</feature>
<dbReference type="OrthoDB" id="2496787at2759"/>
<gene>
    <name evidence="8" type="ORF">VM1G_09892</name>
</gene>
<evidence type="ECO:0000256" key="3">
    <source>
        <dbReference type="ARBA" id="ARBA00022989"/>
    </source>
</evidence>
<dbReference type="PANTHER" id="PTHR33048:SF47">
    <property type="entry name" value="INTEGRAL MEMBRANE PROTEIN-RELATED"/>
    <property type="match status" value="1"/>
</dbReference>
<comment type="subcellular location">
    <subcellularLocation>
        <location evidence="1">Membrane</location>
        <topology evidence="1">Multi-pass membrane protein</topology>
    </subcellularLocation>
</comment>
<feature type="transmembrane region" description="Helical" evidence="6">
    <location>
        <begin position="26"/>
        <end position="53"/>
    </location>
</feature>
<evidence type="ECO:0000313" key="8">
    <source>
        <dbReference type="EMBL" id="KUI74339.1"/>
    </source>
</evidence>
<evidence type="ECO:0000256" key="5">
    <source>
        <dbReference type="ARBA" id="ARBA00038359"/>
    </source>
</evidence>
<dbReference type="GO" id="GO:0016020">
    <property type="term" value="C:membrane"/>
    <property type="evidence" value="ECO:0007669"/>
    <property type="project" value="UniProtKB-SubCell"/>
</dbReference>
<reference evidence="8" key="1">
    <citation type="submission" date="2014-12" db="EMBL/GenBank/DDBJ databases">
        <title>Genome Sequence of Valsa Canker Pathogens Uncovers a Specific Adaption of Colonization on Woody Bark.</title>
        <authorList>
            <person name="Yin Z."/>
            <person name="Liu H."/>
            <person name="Gao X."/>
            <person name="Li Z."/>
            <person name="Song N."/>
            <person name="Ke X."/>
            <person name="Dai Q."/>
            <person name="Wu Y."/>
            <person name="Sun Y."/>
            <person name="Xu J.-R."/>
            <person name="Kang Z.K."/>
            <person name="Wang L."/>
            <person name="Huang L."/>
        </authorList>
    </citation>
    <scope>NUCLEOTIDE SEQUENCE [LARGE SCALE GENOMIC DNA]</scope>
    <source>
        <strain evidence="8">03-8</strain>
    </source>
</reference>
<proteinExistence type="inferred from homology"/>
<evidence type="ECO:0000256" key="6">
    <source>
        <dbReference type="SAM" id="Phobius"/>
    </source>
</evidence>
<organism evidence="8 9">
    <name type="scientific">Cytospora mali</name>
    <name type="common">Apple Valsa canker fungus</name>
    <name type="synonym">Valsa mali</name>
    <dbReference type="NCBI Taxonomy" id="578113"/>
    <lineage>
        <taxon>Eukaryota</taxon>
        <taxon>Fungi</taxon>
        <taxon>Dikarya</taxon>
        <taxon>Ascomycota</taxon>
        <taxon>Pezizomycotina</taxon>
        <taxon>Sordariomycetes</taxon>
        <taxon>Sordariomycetidae</taxon>
        <taxon>Diaporthales</taxon>
        <taxon>Cytosporaceae</taxon>
        <taxon>Cytospora</taxon>
    </lineage>
</organism>
<keyword evidence="2 6" id="KW-0812">Transmembrane</keyword>
<keyword evidence="9" id="KW-1185">Reference proteome</keyword>
<dbReference type="AlphaFoldDB" id="A0A194WD62"/>
<feature type="transmembrane region" description="Helical" evidence="6">
    <location>
        <begin position="114"/>
        <end position="132"/>
    </location>
</feature>
<accession>A0A194WD62</accession>
<name>A0A194WD62_CYTMA</name>
<sequence length="164" mass="18303">MESFTSAILLEWIGIFLPNGGHRRSLFFWACHFIMWSNIVYCIVVLVLVNLSCVPYEYLWNRTIEGGYCRIDTAYTSLSAACFAFSTDITILFIPQRVIWTLNMSRRRKLGVSVVFTLGIAACTASVVRLVYTVARAESSGLTYHLSSVQLTAVGEGACGFNSF</sequence>
<dbReference type="InterPro" id="IPR052337">
    <property type="entry name" value="SAT4-like"/>
</dbReference>
<comment type="similarity">
    <text evidence="5">Belongs to the SAT4 family.</text>
</comment>
<keyword evidence="4 6" id="KW-0472">Membrane</keyword>
<evidence type="ECO:0000256" key="1">
    <source>
        <dbReference type="ARBA" id="ARBA00004141"/>
    </source>
</evidence>
<evidence type="ECO:0000256" key="4">
    <source>
        <dbReference type="ARBA" id="ARBA00023136"/>
    </source>
</evidence>
<evidence type="ECO:0000259" key="7">
    <source>
        <dbReference type="Pfam" id="PF20684"/>
    </source>
</evidence>
<feature type="transmembrane region" description="Helical" evidence="6">
    <location>
        <begin position="74"/>
        <end position="94"/>
    </location>
</feature>
<dbReference type="InterPro" id="IPR049326">
    <property type="entry name" value="Rhodopsin_dom_fungi"/>
</dbReference>
<evidence type="ECO:0000313" key="9">
    <source>
        <dbReference type="Proteomes" id="UP000078559"/>
    </source>
</evidence>
<evidence type="ECO:0000256" key="2">
    <source>
        <dbReference type="ARBA" id="ARBA00022692"/>
    </source>
</evidence>
<protein>
    <recommendedName>
        <fullName evidence="7">Rhodopsin domain-containing protein</fullName>
    </recommendedName>
</protein>
<dbReference type="Pfam" id="PF20684">
    <property type="entry name" value="Fung_rhodopsin"/>
    <property type="match status" value="1"/>
</dbReference>
<dbReference type="PANTHER" id="PTHR33048">
    <property type="entry name" value="PTH11-LIKE INTEGRAL MEMBRANE PROTEIN (AFU_ORTHOLOGUE AFUA_5G11245)"/>
    <property type="match status" value="1"/>
</dbReference>
<keyword evidence="3 6" id="KW-1133">Transmembrane helix</keyword>
<dbReference type="EMBL" id="CM003109">
    <property type="protein sequence ID" value="KUI74339.1"/>
    <property type="molecule type" value="Genomic_DNA"/>
</dbReference>